<accession>A0A078I8P4</accession>
<dbReference type="Gramene" id="CDY45774">
    <property type="protein sequence ID" value="CDY45774"/>
    <property type="gene ID" value="GSBRNA2T00082698001"/>
</dbReference>
<feature type="compositionally biased region" description="Polar residues" evidence="1">
    <location>
        <begin position="23"/>
        <end position="49"/>
    </location>
</feature>
<dbReference type="AlphaFoldDB" id="A0A078I8P4"/>
<dbReference type="Proteomes" id="UP000028999">
    <property type="component" value="Unassembled WGS sequence"/>
</dbReference>
<evidence type="ECO:0000313" key="3">
    <source>
        <dbReference type="Proteomes" id="UP000028999"/>
    </source>
</evidence>
<gene>
    <name evidence="2" type="primary">BnaC04g22600D</name>
    <name evidence="2" type="ORF">GSBRNA2T00082698001</name>
</gene>
<dbReference type="EMBL" id="LK032636">
    <property type="protein sequence ID" value="CDY45774.1"/>
    <property type="molecule type" value="Genomic_DNA"/>
</dbReference>
<dbReference type="PaxDb" id="3708-A0A078I8P4"/>
<protein>
    <submittedName>
        <fullName evidence="2">BnaC04g22600D protein</fullName>
    </submittedName>
</protein>
<evidence type="ECO:0000313" key="2">
    <source>
        <dbReference type="EMBL" id="CDY45774.1"/>
    </source>
</evidence>
<feature type="compositionally biased region" description="Basic residues" evidence="1">
    <location>
        <begin position="55"/>
        <end position="69"/>
    </location>
</feature>
<proteinExistence type="predicted"/>
<sequence>MLIHICFSLWSIQNAPKRKRNAKSQSTPNPVSTQPSVDPQPSTAPQPSNAPAARGRGRPRGGGRGRGRGRGREREPPVPRESGCYIGPYFGRVFDVWGPTAVSDQNSQGSQQQPQDS</sequence>
<organism evidence="2 3">
    <name type="scientific">Brassica napus</name>
    <name type="common">Rape</name>
    <dbReference type="NCBI Taxonomy" id="3708"/>
    <lineage>
        <taxon>Eukaryota</taxon>
        <taxon>Viridiplantae</taxon>
        <taxon>Streptophyta</taxon>
        <taxon>Embryophyta</taxon>
        <taxon>Tracheophyta</taxon>
        <taxon>Spermatophyta</taxon>
        <taxon>Magnoliopsida</taxon>
        <taxon>eudicotyledons</taxon>
        <taxon>Gunneridae</taxon>
        <taxon>Pentapetalae</taxon>
        <taxon>rosids</taxon>
        <taxon>malvids</taxon>
        <taxon>Brassicales</taxon>
        <taxon>Brassicaceae</taxon>
        <taxon>Brassiceae</taxon>
        <taxon>Brassica</taxon>
    </lineage>
</organism>
<evidence type="ECO:0000256" key="1">
    <source>
        <dbReference type="SAM" id="MobiDB-lite"/>
    </source>
</evidence>
<reference evidence="2 3" key="1">
    <citation type="journal article" date="2014" name="Science">
        <title>Plant genetics. Early allopolyploid evolution in the post-Neolithic Brassica napus oilseed genome.</title>
        <authorList>
            <person name="Chalhoub B."/>
            <person name="Denoeud F."/>
            <person name="Liu S."/>
            <person name="Parkin I.A."/>
            <person name="Tang H."/>
            <person name="Wang X."/>
            <person name="Chiquet J."/>
            <person name="Belcram H."/>
            <person name="Tong C."/>
            <person name="Samans B."/>
            <person name="Correa M."/>
            <person name="Da Silva C."/>
            <person name="Just J."/>
            <person name="Falentin C."/>
            <person name="Koh C.S."/>
            <person name="Le Clainche I."/>
            <person name="Bernard M."/>
            <person name="Bento P."/>
            <person name="Noel B."/>
            <person name="Labadie K."/>
            <person name="Alberti A."/>
            <person name="Charles M."/>
            <person name="Arnaud D."/>
            <person name="Guo H."/>
            <person name="Daviaud C."/>
            <person name="Alamery S."/>
            <person name="Jabbari K."/>
            <person name="Zhao M."/>
            <person name="Edger P.P."/>
            <person name="Chelaifa H."/>
            <person name="Tack D."/>
            <person name="Lassalle G."/>
            <person name="Mestiri I."/>
            <person name="Schnel N."/>
            <person name="Le Paslier M.C."/>
            <person name="Fan G."/>
            <person name="Renault V."/>
            <person name="Bayer P.E."/>
            <person name="Golicz A.A."/>
            <person name="Manoli S."/>
            <person name="Lee T.H."/>
            <person name="Thi V.H."/>
            <person name="Chalabi S."/>
            <person name="Hu Q."/>
            <person name="Fan C."/>
            <person name="Tollenaere R."/>
            <person name="Lu Y."/>
            <person name="Battail C."/>
            <person name="Shen J."/>
            <person name="Sidebottom C.H."/>
            <person name="Wang X."/>
            <person name="Canaguier A."/>
            <person name="Chauveau A."/>
            <person name="Berard A."/>
            <person name="Deniot G."/>
            <person name="Guan M."/>
            <person name="Liu Z."/>
            <person name="Sun F."/>
            <person name="Lim Y.P."/>
            <person name="Lyons E."/>
            <person name="Town C.D."/>
            <person name="Bancroft I."/>
            <person name="Wang X."/>
            <person name="Meng J."/>
            <person name="Ma J."/>
            <person name="Pires J.C."/>
            <person name="King G.J."/>
            <person name="Brunel D."/>
            <person name="Delourme R."/>
            <person name="Renard M."/>
            <person name="Aury J.M."/>
            <person name="Adams K.L."/>
            <person name="Batley J."/>
            <person name="Snowdon R.J."/>
            <person name="Tost J."/>
            <person name="Edwards D."/>
            <person name="Zhou Y."/>
            <person name="Hua W."/>
            <person name="Sharpe A.G."/>
            <person name="Paterson A.H."/>
            <person name="Guan C."/>
            <person name="Wincker P."/>
        </authorList>
    </citation>
    <scope>NUCLEOTIDE SEQUENCE [LARGE SCALE GENOMIC DNA]</scope>
    <source>
        <strain evidence="3">cv. Darmor-bzh</strain>
    </source>
</reference>
<feature type="region of interest" description="Disordered" evidence="1">
    <location>
        <begin position="14"/>
        <end position="87"/>
    </location>
</feature>
<keyword evidence="3" id="KW-1185">Reference proteome</keyword>
<name>A0A078I8P4_BRANA</name>